<evidence type="ECO:0000313" key="3">
    <source>
        <dbReference type="EMBL" id="CAF5170226.1"/>
    </source>
</evidence>
<dbReference type="EMBL" id="CAJOBH010240312">
    <property type="protein sequence ID" value="CAF5106871.1"/>
    <property type="molecule type" value="Genomic_DNA"/>
</dbReference>
<sequence length="71" mass="8331">MSSLLSDLSQKLHLHNDQEAIDLAINHFNISHQPYNDLFEYLLLLSESNNNNNMNLLNCLIHSFFQWKTQS</sequence>
<dbReference type="AlphaFoldDB" id="A0A8S2RK25"/>
<organism evidence="1 4">
    <name type="scientific">Rotaria magnacalcarata</name>
    <dbReference type="NCBI Taxonomy" id="392030"/>
    <lineage>
        <taxon>Eukaryota</taxon>
        <taxon>Metazoa</taxon>
        <taxon>Spiralia</taxon>
        <taxon>Gnathifera</taxon>
        <taxon>Rotifera</taxon>
        <taxon>Eurotatoria</taxon>
        <taxon>Bdelloidea</taxon>
        <taxon>Philodinida</taxon>
        <taxon>Philodinidae</taxon>
        <taxon>Rotaria</taxon>
    </lineage>
</organism>
<feature type="non-terminal residue" evidence="1">
    <location>
        <position position="71"/>
    </location>
</feature>
<accession>A0A8S2RK25</accession>
<protein>
    <submittedName>
        <fullName evidence="1">Uncharacterized protein</fullName>
    </submittedName>
</protein>
<dbReference type="EMBL" id="CAJOBH010279817">
    <property type="protein sequence ID" value="CAF5170226.1"/>
    <property type="molecule type" value="Genomic_DNA"/>
</dbReference>
<evidence type="ECO:0000313" key="2">
    <source>
        <dbReference type="EMBL" id="CAF5106871.1"/>
    </source>
</evidence>
<name>A0A8S2RK25_9BILA</name>
<dbReference type="Proteomes" id="UP000681720">
    <property type="component" value="Unassembled WGS sequence"/>
</dbReference>
<evidence type="ECO:0000313" key="1">
    <source>
        <dbReference type="EMBL" id="CAF4168323.1"/>
    </source>
</evidence>
<reference evidence="1" key="1">
    <citation type="submission" date="2021-02" db="EMBL/GenBank/DDBJ databases">
        <authorList>
            <person name="Nowell W R."/>
        </authorList>
    </citation>
    <scope>NUCLEOTIDE SEQUENCE</scope>
</reference>
<dbReference type="EMBL" id="CAJOBJ010012980">
    <property type="protein sequence ID" value="CAF4168323.1"/>
    <property type="molecule type" value="Genomic_DNA"/>
</dbReference>
<proteinExistence type="predicted"/>
<evidence type="ECO:0000313" key="4">
    <source>
        <dbReference type="Proteomes" id="UP000681720"/>
    </source>
</evidence>
<gene>
    <name evidence="2" type="ORF">BYL167_LOCUS65116</name>
    <name evidence="3" type="ORF">BYL167_LOCUS77087</name>
    <name evidence="1" type="ORF">GIL414_LOCUS20248</name>
</gene>
<comment type="caution">
    <text evidence="1">The sequence shown here is derived from an EMBL/GenBank/DDBJ whole genome shotgun (WGS) entry which is preliminary data.</text>
</comment>
<dbReference type="Proteomes" id="UP000681967">
    <property type="component" value="Unassembled WGS sequence"/>
</dbReference>